<dbReference type="PANTHER" id="PTHR43765:SF2">
    <property type="entry name" value="2-DEHYDROPANTOATE 2-REDUCTASE"/>
    <property type="match status" value="1"/>
</dbReference>
<protein>
    <recommendedName>
        <fullName evidence="6">Sulfotransferase domain-containing protein</fullName>
    </recommendedName>
</protein>
<gene>
    <name evidence="4" type="ORF">CTEN210_11488</name>
</gene>
<feature type="region of interest" description="Disordered" evidence="3">
    <location>
        <begin position="26"/>
        <end position="62"/>
    </location>
</feature>
<dbReference type="PANTHER" id="PTHR43765">
    <property type="entry name" value="2-DEHYDROPANTOATE 2-REDUCTASE-RELATED"/>
    <property type="match status" value="1"/>
</dbReference>
<dbReference type="AlphaFoldDB" id="A0AAD3CZT4"/>
<proteinExistence type="predicted"/>
<dbReference type="Gene3D" id="3.40.50.300">
    <property type="entry name" value="P-loop containing nucleotide triphosphate hydrolases"/>
    <property type="match status" value="1"/>
</dbReference>
<name>A0AAD3CZT4_9STRA</name>
<dbReference type="EMBL" id="BLLK01000047">
    <property type="protein sequence ID" value="GFH55012.1"/>
    <property type="molecule type" value="Genomic_DNA"/>
</dbReference>
<evidence type="ECO:0000256" key="3">
    <source>
        <dbReference type="SAM" id="MobiDB-lite"/>
    </source>
</evidence>
<evidence type="ECO:0008006" key="6">
    <source>
        <dbReference type="Google" id="ProtNLM"/>
    </source>
</evidence>
<evidence type="ECO:0000256" key="1">
    <source>
        <dbReference type="ARBA" id="ARBA00022857"/>
    </source>
</evidence>
<dbReference type="Proteomes" id="UP001054902">
    <property type="component" value="Unassembled WGS sequence"/>
</dbReference>
<dbReference type="GO" id="GO:0050661">
    <property type="term" value="F:NADP binding"/>
    <property type="evidence" value="ECO:0007669"/>
    <property type="project" value="TreeGrafter"/>
</dbReference>
<dbReference type="GO" id="GO:0005737">
    <property type="term" value="C:cytoplasm"/>
    <property type="evidence" value="ECO:0007669"/>
    <property type="project" value="TreeGrafter"/>
</dbReference>
<dbReference type="InterPro" id="IPR050838">
    <property type="entry name" value="Ketopantoate_reductase"/>
</dbReference>
<dbReference type="InterPro" id="IPR027417">
    <property type="entry name" value="P-loop_NTPase"/>
</dbReference>
<keyword evidence="5" id="KW-1185">Reference proteome</keyword>
<comment type="caution">
    <text evidence="4">The sequence shown here is derived from an EMBL/GenBank/DDBJ whole genome shotgun (WGS) entry which is preliminary data.</text>
</comment>
<feature type="compositionally biased region" description="Basic residues" evidence="3">
    <location>
        <begin position="26"/>
        <end position="36"/>
    </location>
</feature>
<keyword evidence="2" id="KW-0560">Oxidoreductase</keyword>
<dbReference type="SUPFAM" id="SSF52540">
    <property type="entry name" value="P-loop containing nucleoside triphosphate hydrolases"/>
    <property type="match status" value="1"/>
</dbReference>
<reference evidence="4 5" key="1">
    <citation type="journal article" date="2021" name="Sci. Rep.">
        <title>The genome of the diatom Chaetoceros tenuissimus carries an ancient integrated fragment of an extant virus.</title>
        <authorList>
            <person name="Hongo Y."/>
            <person name="Kimura K."/>
            <person name="Takaki Y."/>
            <person name="Yoshida Y."/>
            <person name="Baba S."/>
            <person name="Kobayashi G."/>
            <person name="Nagasaki K."/>
            <person name="Hano T."/>
            <person name="Tomaru Y."/>
        </authorList>
    </citation>
    <scope>NUCLEOTIDE SEQUENCE [LARGE SCALE GENOMIC DNA]</scope>
    <source>
        <strain evidence="4 5">NIES-3715</strain>
    </source>
</reference>
<dbReference type="GO" id="GO:0008677">
    <property type="term" value="F:2-dehydropantoate 2-reductase activity"/>
    <property type="evidence" value="ECO:0007669"/>
    <property type="project" value="TreeGrafter"/>
</dbReference>
<keyword evidence="1" id="KW-0521">NADP</keyword>
<evidence type="ECO:0000256" key="2">
    <source>
        <dbReference type="ARBA" id="ARBA00023002"/>
    </source>
</evidence>
<organism evidence="4 5">
    <name type="scientific">Chaetoceros tenuissimus</name>
    <dbReference type="NCBI Taxonomy" id="426638"/>
    <lineage>
        <taxon>Eukaryota</taxon>
        <taxon>Sar</taxon>
        <taxon>Stramenopiles</taxon>
        <taxon>Ochrophyta</taxon>
        <taxon>Bacillariophyta</taxon>
        <taxon>Coscinodiscophyceae</taxon>
        <taxon>Chaetocerotophycidae</taxon>
        <taxon>Chaetocerotales</taxon>
        <taxon>Chaetocerotaceae</taxon>
        <taxon>Chaetoceros</taxon>
    </lineage>
</organism>
<sequence length="396" mass="45406">MQSFVPSMDQQDLSQLILQNNERYHTHFSHQTKTKRASSLSTQAKSNTLKKNYDSKGASSIRIPSHNKKHHLKQVLHKDLQNIISISHQNNTYITEIREDISSYLSFAIIGMSKTGTTSLLRTLANSTNIIPKERCDLVNDDIPLLLNALYNLKQSSSNPNLPYGIKCPQDVSAPKSINNYKKHFYKTKLIIGLRHPVLWFESLYNFNVRNMNKMIHTDKLERCVRGSHGICAWRANIADFLAALNKTPLNKEEMQYMALPETRQKKDGNVGPVFLYEISQLNEDTDGVSFELRKDLAEFLGIKESISEIPHVSTAGVLDWIDGVKDFTKDYMIDICDEEHAFIRSVLMTKAKNASEWILKYFLQSADVHVSSRDYFVKQIKGWSQDPCIYRAKTK</sequence>
<accession>A0AAD3CZT4</accession>
<evidence type="ECO:0000313" key="4">
    <source>
        <dbReference type="EMBL" id="GFH55012.1"/>
    </source>
</evidence>
<feature type="compositionally biased region" description="Polar residues" evidence="3">
    <location>
        <begin position="37"/>
        <end position="50"/>
    </location>
</feature>
<evidence type="ECO:0000313" key="5">
    <source>
        <dbReference type="Proteomes" id="UP001054902"/>
    </source>
</evidence>